<evidence type="ECO:0000313" key="1">
    <source>
        <dbReference type="EMBL" id="KAB8069710.1"/>
    </source>
</evidence>
<keyword evidence="2" id="KW-1185">Reference proteome</keyword>
<sequence>MALYLNGDDTYVSEEFLVNLLDDHSMSNIHCCWSNIGRPAKAEIVRYLHSLDLLLSVQHLLKEDGTDGTLPESATGTALEKLARRVILAPVNGYLCQTDILDVRMRHSEFVDAVISFGS</sequence>
<proteinExistence type="predicted"/>
<dbReference type="Proteomes" id="UP000326565">
    <property type="component" value="Unassembled WGS sequence"/>
</dbReference>
<dbReference type="EMBL" id="ML732330">
    <property type="protein sequence ID" value="KAB8069710.1"/>
    <property type="molecule type" value="Genomic_DNA"/>
</dbReference>
<reference evidence="1 2" key="1">
    <citation type="submission" date="2019-04" db="EMBL/GenBank/DDBJ databases">
        <title>Friends and foes A comparative genomics study of 23 Aspergillus species from section Flavi.</title>
        <authorList>
            <consortium name="DOE Joint Genome Institute"/>
            <person name="Kjaerbolling I."/>
            <person name="Vesth T."/>
            <person name="Frisvad J.C."/>
            <person name="Nybo J.L."/>
            <person name="Theobald S."/>
            <person name="Kildgaard S."/>
            <person name="Isbrandt T."/>
            <person name="Kuo A."/>
            <person name="Sato A."/>
            <person name="Lyhne E.K."/>
            <person name="Kogle M.E."/>
            <person name="Wiebenga A."/>
            <person name="Kun R.S."/>
            <person name="Lubbers R.J."/>
            <person name="Makela M.R."/>
            <person name="Barry K."/>
            <person name="Chovatia M."/>
            <person name="Clum A."/>
            <person name="Daum C."/>
            <person name="Haridas S."/>
            <person name="He G."/>
            <person name="LaButti K."/>
            <person name="Lipzen A."/>
            <person name="Mondo S."/>
            <person name="Riley R."/>
            <person name="Salamov A."/>
            <person name="Simmons B.A."/>
            <person name="Magnuson J.K."/>
            <person name="Henrissat B."/>
            <person name="Mortensen U.H."/>
            <person name="Larsen T.O."/>
            <person name="Devries R.P."/>
            <person name="Grigoriev I.V."/>
            <person name="Machida M."/>
            <person name="Baker S.E."/>
            <person name="Andersen M.R."/>
        </authorList>
    </citation>
    <scope>NUCLEOTIDE SEQUENCE [LARGE SCALE GENOMIC DNA]</scope>
    <source>
        <strain evidence="1 2">CBS 151.66</strain>
    </source>
</reference>
<accession>A0A5N5WR92</accession>
<gene>
    <name evidence="1" type="ORF">BDV29DRAFT_161188</name>
</gene>
<organism evidence="1 2">
    <name type="scientific">Aspergillus leporis</name>
    <dbReference type="NCBI Taxonomy" id="41062"/>
    <lineage>
        <taxon>Eukaryota</taxon>
        <taxon>Fungi</taxon>
        <taxon>Dikarya</taxon>
        <taxon>Ascomycota</taxon>
        <taxon>Pezizomycotina</taxon>
        <taxon>Eurotiomycetes</taxon>
        <taxon>Eurotiomycetidae</taxon>
        <taxon>Eurotiales</taxon>
        <taxon>Aspergillaceae</taxon>
        <taxon>Aspergillus</taxon>
        <taxon>Aspergillus subgen. Circumdati</taxon>
    </lineage>
</organism>
<evidence type="ECO:0000313" key="2">
    <source>
        <dbReference type="Proteomes" id="UP000326565"/>
    </source>
</evidence>
<dbReference type="AlphaFoldDB" id="A0A5N5WR92"/>
<name>A0A5N5WR92_9EURO</name>
<protein>
    <submittedName>
        <fullName evidence="1">Uncharacterized protein</fullName>
    </submittedName>
</protein>
<dbReference type="OrthoDB" id="434648at2759"/>